<dbReference type="AlphaFoldDB" id="A0A5N6QG56"/>
<proteinExistence type="predicted"/>
<reference evidence="2 3" key="1">
    <citation type="submission" date="2019-06" db="EMBL/GenBank/DDBJ databases">
        <title>A chromosomal-level reference genome of Carpinus fangiana (Coryloideae, Betulaceae).</title>
        <authorList>
            <person name="Yang X."/>
            <person name="Wang Z."/>
            <person name="Zhang L."/>
            <person name="Hao G."/>
            <person name="Liu J."/>
            <person name="Yang Y."/>
        </authorList>
    </citation>
    <scope>NUCLEOTIDE SEQUENCE [LARGE SCALE GENOMIC DNA]</scope>
    <source>
        <strain evidence="2">Cfa_2016G</strain>
        <tissue evidence="2">Leaf</tissue>
    </source>
</reference>
<organism evidence="2 3">
    <name type="scientific">Carpinus fangiana</name>
    <dbReference type="NCBI Taxonomy" id="176857"/>
    <lineage>
        <taxon>Eukaryota</taxon>
        <taxon>Viridiplantae</taxon>
        <taxon>Streptophyta</taxon>
        <taxon>Embryophyta</taxon>
        <taxon>Tracheophyta</taxon>
        <taxon>Spermatophyta</taxon>
        <taxon>Magnoliopsida</taxon>
        <taxon>eudicotyledons</taxon>
        <taxon>Gunneridae</taxon>
        <taxon>Pentapetalae</taxon>
        <taxon>rosids</taxon>
        <taxon>fabids</taxon>
        <taxon>Fagales</taxon>
        <taxon>Betulaceae</taxon>
        <taxon>Carpinus</taxon>
    </lineage>
</organism>
<name>A0A5N6QG56_9ROSI</name>
<gene>
    <name evidence="2" type="ORF">FH972_002860</name>
</gene>
<feature type="compositionally biased region" description="Basic residues" evidence="1">
    <location>
        <begin position="171"/>
        <end position="180"/>
    </location>
</feature>
<evidence type="ECO:0000256" key="1">
    <source>
        <dbReference type="SAM" id="MobiDB-lite"/>
    </source>
</evidence>
<feature type="region of interest" description="Disordered" evidence="1">
    <location>
        <begin position="100"/>
        <end position="180"/>
    </location>
</feature>
<dbReference type="EMBL" id="CM017321">
    <property type="protein sequence ID" value="KAE7998302.1"/>
    <property type="molecule type" value="Genomic_DNA"/>
</dbReference>
<feature type="compositionally biased region" description="Basic and acidic residues" evidence="1">
    <location>
        <begin position="100"/>
        <end position="112"/>
    </location>
</feature>
<feature type="compositionally biased region" description="Basic and acidic residues" evidence="1">
    <location>
        <begin position="120"/>
        <end position="138"/>
    </location>
</feature>
<dbReference type="Proteomes" id="UP000327013">
    <property type="component" value="Chromosome 1"/>
</dbReference>
<accession>A0A5N6QG56</accession>
<sequence length="180" mass="19404">MRRGSWMSEASGGGASSNQAKQSKAPVGKDVVPATNETDEMDETSNYGQGAVKGVNPGELRSINGHEFVTGQKSPADMGDTLRAENGEEIRKTDFINKESETAIPRSNEREIFAGSFNKGAEEKELNGIFGKEYEPENKSPSGEGKVKPRGLLGNKRSGSGAKNSREGQTWKRRARAGQQ</sequence>
<protein>
    <submittedName>
        <fullName evidence="2">Uncharacterized protein</fullName>
    </submittedName>
</protein>
<evidence type="ECO:0000313" key="2">
    <source>
        <dbReference type="EMBL" id="KAE7998302.1"/>
    </source>
</evidence>
<keyword evidence="3" id="KW-1185">Reference proteome</keyword>
<evidence type="ECO:0000313" key="3">
    <source>
        <dbReference type="Proteomes" id="UP000327013"/>
    </source>
</evidence>
<feature type="region of interest" description="Disordered" evidence="1">
    <location>
        <begin position="1"/>
        <end position="62"/>
    </location>
</feature>